<reference evidence="2" key="1">
    <citation type="journal article" date="2019" name="Int. J. Syst. Evol. Microbiol.">
        <title>The Global Catalogue of Microorganisms (GCM) 10K type strain sequencing project: providing services to taxonomists for standard genome sequencing and annotation.</title>
        <authorList>
            <consortium name="The Broad Institute Genomics Platform"/>
            <consortium name="The Broad Institute Genome Sequencing Center for Infectious Disease"/>
            <person name="Wu L."/>
            <person name="Ma J."/>
        </authorList>
    </citation>
    <scope>NUCLEOTIDE SEQUENCE [LARGE SCALE GENOMIC DNA]</scope>
    <source>
        <strain evidence="2">KCTC 23701</strain>
    </source>
</reference>
<evidence type="ECO:0000313" key="1">
    <source>
        <dbReference type="EMBL" id="GHD59711.1"/>
    </source>
</evidence>
<protein>
    <recommendedName>
        <fullName evidence="3">Lipocalin-like domain-containing protein</fullName>
    </recommendedName>
</protein>
<evidence type="ECO:0008006" key="3">
    <source>
        <dbReference type="Google" id="ProtNLM"/>
    </source>
</evidence>
<accession>A0ABQ3GXQ2</accession>
<gene>
    <name evidence="1" type="ORF">GCM10007350_11330</name>
</gene>
<evidence type="ECO:0000313" key="2">
    <source>
        <dbReference type="Proteomes" id="UP000604737"/>
    </source>
</evidence>
<organism evidence="1 2">
    <name type="scientific">Jeongeupia chitinilytica</name>
    <dbReference type="NCBI Taxonomy" id="1041641"/>
    <lineage>
        <taxon>Bacteria</taxon>
        <taxon>Pseudomonadati</taxon>
        <taxon>Pseudomonadota</taxon>
        <taxon>Betaproteobacteria</taxon>
        <taxon>Neisseriales</taxon>
        <taxon>Chitinibacteraceae</taxon>
        <taxon>Jeongeupia</taxon>
    </lineage>
</organism>
<keyword evidence="2" id="KW-1185">Reference proteome</keyword>
<proteinExistence type="predicted"/>
<name>A0ABQ3GXQ2_9NEIS</name>
<sequence length="96" mass="10537">MNRFIGTWVGPDEYTAEVEYTVDERGGALVVSARDPSDGETANVSEVSVSGDYLCFRALWCSTGRVADCKLQVQADGEAILTFTYTDHARLVRRAV</sequence>
<dbReference type="Proteomes" id="UP000604737">
    <property type="component" value="Unassembled WGS sequence"/>
</dbReference>
<comment type="caution">
    <text evidence="1">The sequence shown here is derived from an EMBL/GenBank/DDBJ whole genome shotgun (WGS) entry which is preliminary data.</text>
</comment>
<dbReference type="RefSeq" id="WP_189459212.1">
    <property type="nucleotide sequence ID" value="NZ_BMYO01000003.1"/>
</dbReference>
<dbReference type="EMBL" id="BMYO01000003">
    <property type="protein sequence ID" value="GHD59711.1"/>
    <property type="molecule type" value="Genomic_DNA"/>
</dbReference>